<dbReference type="CDD" id="cd20071">
    <property type="entry name" value="SET_SMYD"/>
    <property type="match status" value="1"/>
</dbReference>
<dbReference type="SUPFAM" id="SSF82199">
    <property type="entry name" value="SET domain"/>
    <property type="match status" value="1"/>
</dbReference>
<dbReference type="PANTHER" id="PTHR47643:SF2">
    <property type="entry name" value="TPR DOMAIN PROTEIN (AFU_ORTHOLOGUE AFUA_5G12710)"/>
    <property type="match status" value="1"/>
</dbReference>
<dbReference type="SUPFAM" id="SSF48452">
    <property type="entry name" value="TPR-like"/>
    <property type="match status" value="1"/>
</dbReference>
<dbReference type="InterPro" id="IPR011990">
    <property type="entry name" value="TPR-like_helical_dom_sf"/>
</dbReference>
<evidence type="ECO:0000313" key="3">
    <source>
        <dbReference type="Proteomes" id="UP000276215"/>
    </source>
</evidence>
<evidence type="ECO:0000313" key="2">
    <source>
        <dbReference type="EMBL" id="RPB03992.1"/>
    </source>
</evidence>
<dbReference type="InterPro" id="IPR046341">
    <property type="entry name" value="SET_dom_sf"/>
</dbReference>
<dbReference type="AlphaFoldDB" id="A0A3N4K461"/>
<feature type="domain" description="SET" evidence="1">
    <location>
        <begin position="317"/>
        <end position="487"/>
    </location>
</feature>
<dbReference type="EMBL" id="ML120360">
    <property type="protein sequence ID" value="RPB03992.1"/>
    <property type="molecule type" value="Genomic_DNA"/>
</dbReference>
<dbReference type="Gene3D" id="2.170.270.10">
    <property type="entry name" value="SET domain"/>
    <property type="match status" value="1"/>
</dbReference>
<dbReference type="OrthoDB" id="438641at2759"/>
<reference evidence="2 3" key="1">
    <citation type="journal article" date="2018" name="Nat. Ecol. Evol.">
        <title>Pezizomycetes genomes reveal the molecular basis of ectomycorrhizal truffle lifestyle.</title>
        <authorList>
            <person name="Murat C."/>
            <person name="Payen T."/>
            <person name="Noel B."/>
            <person name="Kuo A."/>
            <person name="Morin E."/>
            <person name="Chen J."/>
            <person name="Kohler A."/>
            <person name="Krizsan K."/>
            <person name="Balestrini R."/>
            <person name="Da Silva C."/>
            <person name="Montanini B."/>
            <person name="Hainaut M."/>
            <person name="Levati E."/>
            <person name="Barry K.W."/>
            <person name="Belfiori B."/>
            <person name="Cichocki N."/>
            <person name="Clum A."/>
            <person name="Dockter R.B."/>
            <person name="Fauchery L."/>
            <person name="Guy J."/>
            <person name="Iotti M."/>
            <person name="Le Tacon F."/>
            <person name="Lindquist E.A."/>
            <person name="Lipzen A."/>
            <person name="Malagnac F."/>
            <person name="Mello A."/>
            <person name="Molinier V."/>
            <person name="Miyauchi S."/>
            <person name="Poulain J."/>
            <person name="Riccioni C."/>
            <person name="Rubini A."/>
            <person name="Sitrit Y."/>
            <person name="Splivallo R."/>
            <person name="Traeger S."/>
            <person name="Wang M."/>
            <person name="Zifcakova L."/>
            <person name="Wipf D."/>
            <person name="Zambonelli A."/>
            <person name="Paolocci F."/>
            <person name="Nowrousian M."/>
            <person name="Ottonello S."/>
            <person name="Baldrian P."/>
            <person name="Spatafora J.W."/>
            <person name="Henrissat B."/>
            <person name="Nagy L.G."/>
            <person name="Aury J.M."/>
            <person name="Wincker P."/>
            <person name="Grigoriev I.V."/>
            <person name="Bonfante P."/>
            <person name="Martin F.M."/>
        </authorList>
    </citation>
    <scope>NUCLEOTIDE SEQUENCE [LARGE SCALE GENOMIC DNA]</scope>
    <source>
        <strain evidence="2 3">120613-1</strain>
    </source>
</reference>
<accession>A0A3N4K461</accession>
<dbReference type="InterPro" id="IPR053209">
    <property type="entry name" value="Gramillin-biosynth_MTr"/>
</dbReference>
<proteinExistence type="predicted"/>
<evidence type="ECO:0000259" key="1">
    <source>
        <dbReference type="PROSITE" id="PS50280"/>
    </source>
</evidence>
<dbReference type="STRING" id="1336337.A0A3N4K461"/>
<name>A0A3N4K461_9PEZI</name>
<gene>
    <name evidence="2" type="ORF">L873DRAFT_1799991</name>
</gene>
<keyword evidence="3" id="KW-1185">Reference proteome</keyword>
<dbReference type="PROSITE" id="PS50280">
    <property type="entry name" value="SET"/>
    <property type="match status" value="1"/>
</dbReference>
<sequence>MLTFIINTSLGILAAWAFYKTTIVLLFPENHAEISILELLRLLVKGWLASPGPSILPLDQLSYTLLGDARQSGRLRGGYFLLHTKNGVGSDEKGTSCILEIQNNWRKIDGEWYALIKEPFVTFQTREDGERIVALIVRHRSDWDAIPSTSDLVPEGFRVSQGWREKGREELKEKGNYLYAQELYWGAFDLYKQALHQPVDSVPSDLIQRNSAQAALKLSLRDTAIQDATAAMSANPSDPKNFLKLAECHYSARNYVAAQTNLQKLVTLDPLNVKGKLLLEKCQQRIAETKGQYDWVKIRKALKTRSNSYLDVADYTGPVEVKVGEFGKGLYLTKDVKAGDLLLVSKALQFIYLSDGDLDNPKRLMDMKLDCILEVAERLHNEKGLQKGFFELWSGKEGVEPKNIDGTYALDTEMIRDIYDVNCFTPSYYDINTFREEPPYGEGLWLLPSFMNHACWTNTRRSFLGDVMILRAGADMPSGSELYTPYVSLSIDLLSRQTHLKDRYGFTCTCAYCTIQTEESLQVRKNRASILETFAGMLPSLDPEYQQEALKECISKIEKTYTLPPSDFPRLELLNVYWMLALTYHQHEPFEGIAVSMNLLSALGFEFDDDGSMTRVGYVDLYAMPTMSQLCISWAALGQRKKAENWGENAKIICKIIMGEETRFGEIYEGWLEAARRE</sequence>
<protein>
    <recommendedName>
        <fullName evidence="1">SET domain-containing protein</fullName>
    </recommendedName>
</protein>
<dbReference type="InterPro" id="IPR001214">
    <property type="entry name" value="SET_dom"/>
</dbReference>
<organism evidence="2 3">
    <name type="scientific">Choiromyces venosus 120613-1</name>
    <dbReference type="NCBI Taxonomy" id="1336337"/>
    <lineage>
        <taxon>Eukaryota</taxon>
        <taxon>Fungi</taxon>
        <taxon>Dikarya</taxon>
        <taxon>Ascomycota</taxon>
        <taxon>Pezizomycotina</taxon>
        <taxon>Pezizomycetes</taxon>
        <taxon>Pezizales</taxon>
        <taxon>Tuberaceae</taxon>
        <taxon>Choiromyces</taxon>
    </lineage>
</organism>
<dbReference type="Proteomes" id="UP000276215">
    <property type="component" value="Unassembled WGS sequence"/>
</dbReference>
<dbReference type="PANTHER" id="PTHR47643">
    <property type="entry name" value="TPR DOMAIN PROTEIN (AFU_ORTHOLOGUE AFUA_5G12710)"/>
    <property type="match status" value="1"/>
</dbReference>
<dbReference type="Gene3D" id="1.25.40.10">
    <property type="entry name" value="Tetratricopeptide repeat domain"/>
    <property type="match status" value="2"/>
</dbReference>